<accession>A0A9P3LHL2</accession>
<sequence length="207" mass="21492">MHTFACRPGTSDAGGAGPEEAGSDSEADEMLVEKELAMADHAPASPTPSDAGTMPGEPAGSFTQSEPTCPPARCVVTSPTPATSAAAALETPVPGATQFRYYRPHTTYQNAPDSSTSTVRRFALTGSLDGLPHTPAPSGPTPHQGGLAQIMYSLPDSFRQADGHNAATVEFLRQCELELTTAAQNVNTGIEQLYAALARSLYALSSL</sequence>
<protein>
    <submittedName>
        <fullName evidence="2">Uncharacterized protein</fullName>
    </submittedName>
</protein>
<evidence type="ECO:0000256" key="1">
    <source>
        <dbReference type="SAM" id="MobiDB-lite"/>
    </source>
</evidence>
<gene>
    <name evidence="2" type="ORF">PsYK624_112630</name>
</gene>
<feature type="region of interest" description="Disordered" evidence="1">
    <location>
        <begin position="1"/>
        <end position="71"/>
    </location>
</feature>
<name>A0A9P3LHL2_9APHY</name>
<feature type="compositionally biased region" description="Acidic residues" evidence="1">
    <location>
        <begin position="21"/>
        <end position="30"/>
    </location>
</feature>
<proteinExistence type="predicted"/>
<organism evidence="2 3">
    <name type="scientific">Phanerochaete sordida</name>
    <dbReference type="NCBI Taxonomy" id="48140"/>
    <lineage>
        <taxon>Eukaryota</taxon>
        <taxon>Fungi</taxon>
        <taxon>Dikarya</taxon>
        <taxon>Basidiomycota</taxon>
        <taxon>Agaricomycotina</taxon>
        <taxon>Agaricomycetes</taxon>
        <taxon>Polyporales</taxon>
        <taxon>Phanerochaetaceae</taxon>
        <taxon>Phanerochaete</taxon>
    </lineage>
</organism>
<dbReference type="Proteomes" id="UP000703269">
    <property type="component" value="Unassembled WGS sequence"/>
</dbReference>
<dbReference type="EMBL" id="BPQB01000045">
    <property type="protein sequence ID" value="GJE95083.1"/>
    <property type="molecule type" value="Genomic_DNA"/>
</dbReference>
<comment type="caution">
    <text evidence="2">The sequence shown here is derived from an EMBL/GenBank/DDBJ whole genome shotgun (WGS) entry which is preliminary data.</text>
</comment>
<reference evidence="2 3" key="1">
    <citation type="submission" date="2021-08" db="EMBL/GenBank/DDBJ databases">
        <title>Draft Genome Sequence of Phanerochaete sordida strain YK-624.</title>
        <authorList>
            <person name="Mori T."/>
            <person name="Dohra H."/>
            <person name="Suzuki T."/>
            <person name="Kawagishi H."/>
            <person name="Hirai H."/>
        </authorList>
    </citation>
    <scope>NUCLEOTIDE SEQUENCE [LARGE SCALE GENOMIC DNA]</scope>
    <source>
        <strain evidence="2 3">YK-624</strain>
    </source>
</reference>
<dbReference type="AlphaFoldDB" id="A0A9P3LHL2"/>
<evidence type="ECO:0000313" key="3">
    <source>
        <dbReference type="Proteomes" id="UP000703269"/>
    </source>
</evidence>
<keyword evidence="3" id="KW-1185">Reference proteome</keyword>
<evidence type="ECO:0000313" key="2">
    <source>
        <dbReference type="EMBL" id="GJE95083.1"/>
    </source>
</evidence>